<dbReference type="AlphaFoldDB" id="A0A0G4NMH5"/>
<name>A0A0G4NMH5_VERLO</name>
<sequence length="184" mass="20646">EGPSPPVFCQFGAALAGGTALSHLETPVRRVHGDVMPRRHQDNTTRPVLCSMLVLSPHARSHVRSHARSSWSVLRSQFMSRGEDRVLQWPDMYHIRKHRAEQQLSLKKHPRQGRYEAAWKLDFHMQGLASYACPALPTLTLGRTSQCLTVGHLYCAFLLHSLDPAGRVCATDKRPPSRGLGRII</sequence>
<protein>
    <submittedName>
        <fullName evidence="1">Uncharacterized protein</fullName>
    </submittedName>
</protein>
<organism evidence="1 2">
    <name type="scientific">Verticillium longisporum</name>
    <name type="common">Verticillium dahliae var. longisporum</name>
    <dbReference type="NCBI Taxonomy" id="100787"/>
    <lineage>
        <taxon>Eukaryota</taxon>
        <taxon>Fungi</taxon>
        <taxon>Dikarya</taxon>
        <taxon>Ascomycota</taxon>
        <taxon>Pezizomycotina</taxon>
        <taxon>Sordariomycetes</taxon>
        <taxon>Hypocreomycetidae</taxon>
        <taxon>Glomerellales</taxon>
        <taxon>Plectosphaerellaceae</taxon>
        <taxon>Verticillium</taxon>
    </lineage>
</organism>
<gene>
    <name evidence="1" type="ORF">BN1723_007623</name>
</gene>
<proteinExistence type="predicted"/>
<dbReference type="EMBL" id="CVQI01036717">
    <property type="protein sequence ID" value="CRK47566.1"/>
    <property type="molecule type" value="Genomic_DNA"/>
</dbReference>
<evidence type="ECO:0000313" key="2">
    <source>
        <dbReference type="Proteomes" id="UP000045706"/>
    </source>
</evidence>
<accession>A0A0G4NMH5</accession>
<dbReference type="Proteomes" id="UP000045706">
    <property type="component" value="Unassembled WGS sequence"/>
</dbReference>
<reference evidence="2" key="1">
    <citation type="submission" date="2015-05" db="EMBL/GenBank/DDBJ databases">
        <authorList>
            <person name="Fogelqvist Johan"/>
        </authorList>
    </citation>
    <scope>NUCLEOTIDE SEQUENCE [LARGE SCALE GENOMIC DNA]</scope>
</reference>
<feature type="non-terminal residue" evidence="1">
    <location>
        <position position="1"/>
    </location>
</feature>
<evidence type="ECO:0000313" key="1">
    <source>
        <dbReference type="EMBL" id="CRK47566.1"/>
    </source>
</evidence>